<dbReference type="Proteomes" id="UP001301526">
    <property type="component" value="Chromosome"/>
</dbReference>
<dbReference type="EMBL" id="CP118734">
    <property type="protein sequence ID" value="WNY48517.1"/>
    <property type="molecule type" value="Genomic_DNA"/>
</dbReference>
<dbReference type="InterPro" id="IPR050270">
    <property type="entry name" value="DegV_domain_contain"/>
</dbReference>
<dbReference type="InterPro" id="IPR043168">
    <property type="entry name" value="DegV_C"/>
</dbReference>
<keyword evidence="2" id="KW-0446">Lipid-binding</keyword>
<comment type="function">
    <text evidence="1">May bind long-chain fatty acids, such as palmitate, and may play a role in lipid transport or fatty acid metabolism.</text>
</comment>
<dbReference type="Gene3D" id="3.30.1180.10">
    <property type="match status" value="1"/>
</dbReference>
<evidence type="ECO:0000256" key="2">
    <source>
        <dbReference type="ARBA" id="ARBA00023121"/>
    </source>
</evidence>
<reference evidence="3 4" key="1">
    <citation type="submission" date="2023-02" db="EMBL/GenBank/DDBJ databases">
        <title>Streptococcus sp. Genome Sequencing and Assembly.</title>
        <authorList>
            <person name="Shore S.M."/>
            <person name="Nicholson T.L."/>
        </authorList>
    </citation>
    <scope>NUCLEOTIDE SEQUENCE [LARGE SCALE GENOMIC DNA]</scope>
    <source>
        <strain evidence="3 4">29892</strain>
    </source>
</reference>
<dbReference type="InterPro" id="IPR003797">
    <property type="entry name" value="DegV"/>
</dbReference>
<protein>
    <submittedName>
        <fullName evidence="3">DegV family protein</fullName>
    </submittedName>
</protein>
<dbReference type="PANTHER" id="PTHR33434:SF2">
    <property type="entry name" value="FATTY ACID-BINDING PROTEIN TM_1468"/>
    <property type="match status" value="1"/>
</dbReference>
<evidence type="ECO:0000313" key="3">
    <source>
        <dbReference type="EMBL" id="WNY48517.1"/>
    </source>
</evidence>
<dbReference type="PANTHER" id="PTHR33434">
    <property type="entry name" value="DEGV DOMAIN-CONTAINING PROTEIN DR_1986-RELATED"/>
    <property type="match status" value="1"/>
</dbReference>
<proteinExistence type="predicted"/>
<dbReference type="RefSeq" id="WP_248054993.1">
    <property type="nucleotide sequence ID" value="NZ_CP118734.1"/>
</dbReference>
<sequence>MKKWKIVADSGCDYRQLNNLAPDTEFVSVPLTIQIGADTFVDQADLDIDKMMEVMYASSEAASSACPSPQAYQTAFEGAENVVVITLTGGLSGSFNAARVARDMFVEEHPEVNIHLIDSLSAGGEMDLIVDEINRLISAGLEFDELVQAITAYQENSKLLFVLAKVDNLVKNGRLSKLLGTVVGLLNIRMVGEASSEGKLELLQKARGHKKSVTAAFDEMKKAGYKGGRIVMAHRNNAKFFQQFSDLVKAEFASAIIEEVPTSGLCSFYAEEGGLLMGYEINSK</sequence>
<keyword evidence="4" id="KW-1185">Reference proteome</keyword>
<dbReference type="Gene3D" id="3.40.50.10440">
    <property type="entry name" value="Dihydroxyacetone kinase, domain 1"/>
    <property type="match status" value="1"/>
</dbReference>
<dbReference type="Gene3D" id="2.20.28.50">
    <property type="entry name" value="degv family protein"/>
    <property type="match status" value="1"/>
</dbReference>
<evidence type="ECO:0000313" key="4">
    <source>
        <dbReference type="Proteomes" id="UP001301526"/>
    </source>
</evidence>
<name>A0AA96VEW6_9STRE</name>
<dbReference type="SUPFAM" id="SSF82549">
    <property type="entry name" value="DAK1/DegV-like"/>
    <property type="match status" value="1"/>
</dbReference>
<evidence type="ECO:0000256" key="1">
    <source>
        <dbReference type="ARBA" id="ARBA00003238"/>
    </source>
</evidence>
<dbReference type="AlphaFoldDB" id="A0AA96VEW6"/>
<gene>
    <name evidence="3" type="ORF">PW220_07220</name>
</gene>
<accession>A0AA96VEW6</accession>
<dbReference type="GO" id="GO:0008289">
    <property type="term" value="F:lipid binding"/>
    <property type="evidence" value="ECO:0007669"/>
    <property type="project" value="UniProtKB-KW"/>
</dbReference>
<organism evidence="3 4">
    <name type="scientific">Streptococcus iners subsp. hyiners</name>
    <dbReference type="NCBI Taxonomy" id="3028083"/>
    <lineage>
        <taxon>Bacteria</taxon>
        <taxon>Bacillati</taxon>
        <taxon>Bacillota</taxon>
        <taxon>Bacilli</taxon>
        <taxon>Lactobacillales</taxon>
        <taxon>Streptococcaceae</taxon>
        <taxon>Streptococcus</taxon>
        <taxon>Streptococcus iners</taxon>
    </lineage>
</organism>
<dbReference type="Pfam" id="PF02645">
    <property type="entry name" value="DegV"/>
    <property type="match status" value="1"/>
</dbReference>
<dbReference type="PROSITE" id="PS51482">
    <property type="entry name" value="DEGV"/>
    <property type="match status" value="1"/>
</dbReference>
<dbReference type="NCBIfam" id="TIGR00762">
    <property type="entry name" value="DegV"/>
    <property type="match status" value="1"/>
</dbReference>